<dbReference type="InterPro" id="IPR018743">
    <property type="entry name" value="DUF2292"/>
</dbReference>
<protein>
    <submittedName>
        <fullName evidence="1">YezD family protein</fullName>
    </submittedName>
</protein>
<gene>
    <name evidence="1" type="ORF">ACFFHF_18525</name>
</gene>
<organism evidence="1 2">
    <name type="scientific">Robertmurraya beringensis</name>
    <dbReference type="NCBI Taxonomy" id="641660"/>
    <lineage>
        <taxon>Bacteria</taxon>
        <taxon>Bacillati</taxon>
        <taxon>Bacillota</taxon>
        <taxon>Bacilli</taxon>
        <taxon>Bacillales</taxon>
        <taxon>Bacillaceae</taxon>
        <taxon>Robertmurraya</taxon>
    </lineage>
</organism>
<comment type="caution">
    <text evidence="1">The sequence shown here is derived from an EMBL/GenBank/DDBJ whole genome shotgun (WGS) entry which is preliminary data.</text>
</comment>
<evidence type="ECO:0000313" key="1">
    <source>
        <dbReference type="EMBL" id="MFC0477201.1"/>
    </source>
</evidence>
<accession>A0ABV6KV48</accession>
<proteinExistence type="predicted"/>
<name>A0ABV6KV48_9BACI</name>
<dbReference type="Proteomes" id="UP001589738">
    <property type="component" value="Unassembled WGS sequence"/>
</dbReference>
<dbReference type="RefSeq" id="WP_160546815.1">
    <property type="nucleotide sequence ID" value="NZ_JBHLUU010000118.1"/>
</dbReference>
<dbReference type="Pfam" id="PF10055">
    <property type="entry name" value="DUF2292"/>
    <property type="match status" value="1"/>
</dbReference>
<reference evidence="1 2" key="1">
    <citation type="submission" date="2024-09" db="EMBL/GenBank/DDBJ databases">
        <authorList>
            <person name="Sun Q."/>
            <person name="Mori K."/>
        </authorList>
    </citation>
    <scope>NUCLEOTIDE SEQUENCE [LARGE SCALE GENOMIC DNA]</scope>
    <source>
        <strain evidence="1 2">CGMCC 1.9126</strain>
    </source>
</reference>
<evidence type="ECO:0000313" key="2">
    <source>
        <dbReference type="Proteomes" id="UP001589738"/>
    </source>
</evidence>
<dbReference type="EMBL" id="JBHLUU010000118">
    <property type="protein sequence ID" value="MFC0477201.1"/>
    <property type="molecule type" value="Genomic_DNA"/>
</dbReference>
<keyword evidence="2" id="KW-1185">Reference proteome</keyword>
<sequence length="61" mass="7020">MLSKGQIDEQVLEKVKVLLENLEYGTVQITVHDSQVTQIDKIEKHRLPLQAKGKTQQKHAR</sequence>